<dbReference type="EMBL" id="GBRH01245581">
    <property type="protein sequence ID" value="JAD52314.1"/>
    <property type="molecule type" value="Transcribed_RNA"/>
</dbReference>
<evidence type="ECO:0000256" key="1">
    <source>
        <dbReference type="SAM" id="MobiDB-lite"/>
    </source>
</evidence>
<feature type="region of interest" description="Disordered" evidence="1">
    <location>
        <begin position="1"/>
        <end position="33"/>
    </location>
</feature>
<dbReference type="AlphaFoldDB" id="A0A0A9AKT5"/>
<accession>A0A0A9AKT5</accession>
<name>A0A0A9AKT5_ARUDO</name>
<reference evidence="2" key="2">
    <citation type="journal article" date="2015" name="Data Brief">
        <title>Shoot transcriptome of the giant reed, Arundo donax.</title>
        <authorList>
            <person name="Barrero R.A."/>
            <person name="Guerrero F.D."/>
            <person name="Moolhuijzen P."/>
            <person name="Goolsby J.A."/>
            <person name="Tidwell J."/>
            <person name="Bellgard S.E."/>
            <person name="Bellgard M.I."/>
        </authorList>
    </citation>
    <scope>NUCLEOTIDE SEQUENCE</scope>
    <source>
        <tissue evidence="2">Shoot tissue taken approximately 20 cm above the soil surface</tissue>
    </source>
</reference>
<organism evidence="2">
    <name type="scientific">Arundo donax</name>
    <name type="common">Giant reed</name>
    <name type="synonym">Donax arundinaceus</name>
    <dbReference type="NCBI Taxonomy" id="35708"/>
    <lineage>
        <taxon>Eukaryota</taxon>
        <taxon>Viridiplantae</taxon>
        <taxon>Streptophyta</taxon>
        <taxon>Embryophyta</taxon>
        <taxon>Tracheophyta</taxon>
        <taxon>Spermatophyta</taxon>
        <taxon>Magnoliopsida</taxon>
        <taxon>Liliopsida</taxon>
        <taxon>Poales</taxon>
        <taxon>Poaceae</taxon>
        <taxon>PACMAD clade</taxon>
        <taxon>Arundinoideae</taxon>
        <taxon>Arundineae</taxon>
        <taxon>Arundo</taxon>
    </lineage>
</organism>
<sequence>MTRKRSRPSSDKKAVKKLFPRKNTKDAESDSASDATHLGSLFLYIVLPLVLSCDQVYSVLTREMLLQHNQ</sequence>
<protein>
    <submittedName>
        <fullName evidence="2">Uncharacterized protein</fullName>
    </submittedName>
</protein>
<reference evidence="2" key="1">
    <citation type="submission" date="2014-09" db="EMBL/GenBank/DDBJ databases">
        <authorList>
            <person name="Magalhaes I.L.F."/>
            <person name="Oliveira U."/>
            <person name="Santos F.R."/>
            <person name="Vidigal T.H.D.A."/>
            <person name="Brescovit A.D."/>
            <person name="Santos A.J."/>
        </authorList>
    </citation>
    <scope>NUCLEOTIDE SEQUENCE</scope>
    <source>
        <tissue evidence="2">Shoot tissue taken approximately 20 cm above the soil surface</tissue>
    </source>
</reference>
<evidence type="ECO:0000313" key="2">
    <source>
        <dbReference type="EMBL" id="JAD52314.1"/>
    </source>
</evidence>
<proteinExistence type="predicted"/>